<dbReference type="Gene3D" id="3.40.309.10">
    <property type="entry name" value="Aldehyde Dehydrogenase, Chain A, domain 2"/>
    <property type="match status" value="1"/>
</dbReference>
<dbReference type="VEuPathDB" id="FungiDB:F503_04882"/>
<dbReference type="EMBL" id="KE148163">
    <property type="protein sequence ID" value="EPE04034.1"/>
    <property type="molecule type" value="Genomic_DNA"/>
</dbReference>
<name>S3BRW1_OPHP1</name>
<dbReference type="PANTHER" id="PTHR43111">
    <property type="entry name" value="ALDEHYDE DEHYDROGENASE B-RELATED"/>
    <property type="match status" value="1"/>
</dbReference>
<dbReference type="OrthoDB" id="5596991at2759"/>
<gene>
    <name evidence="2" type="ORF">F503_04882</name>
</gene>
<dbReference type="STRING" id="1262450.S3BRW1"/>
<evidence type="ECO:0000313" key="3">
    <source>
        <dbReference type="Proteomes" id="UP000016923"/>
    </source>
</evidence>
<dbReference type="InterPro" id="IPR016161">
    <property type="entry name" value="Ald_DH/histidinol_DH"/>
</dbReference>
<dbReference type="PANTHER" id="PTHR43111:SF1">
    <property type="entry name" value="ALDEHYDE DEHYDROGENASE B-RELATED"/>
    <property type="match status" value="1"/>
</dbReference>
<dbReference type="GO" id="GO:0016620">
    <property type="term" value="F:oxidoreductase activity, acting on the aldehyde or oxo group of donors, NAD or NADP as acceptor"/>
    <property type="evidence" value="ECO:0007669"/>
    <property type="project" value="InterPro"/>
</dbReference>
<keyword evidence="1" id="KW-1133">Transmembrane helix</keyword>
<dbReference type="InterPro" id="IPR016162">
    <property type="entry name" value="Ald_DH_N"/>
</dbReference>
<organism evidence="2 3">
    <name type="scientific">Ophiostoma piceae (strain UAMH 11346)</name>
    <name type="common">Sap stain fungus</name>
    <dbReference type="NCBI Taxonomy" id="1262450"/>
    <lineage>
        <taxon>Eukaryota</taxon>
        <taxon>Fungi</taxon>
        <taxon>Dikarya</taxon>
        <taxon>Ascomycota</taxon>
        <taxon>Pezizomycotina</taxon>
        <taxon>Sordariomycetes</taxon>
        <taxon>Sordariomycetidae</taxon>
        <taxon>Ophiostomatales</taxon>
        <taxon>Ophiostomataceae</taxon>
        <taxon>Ophiostoma</taxon>
    </lineage>
</organism>
<dbReference type="Proteomes" id="UP000016923">
    <property type="component" value="Unassembled WGS sequence"/>
</dbReference>
<evidence type="ECO:0000313" key="2">
    <source>
        <dbReference type="EMBL" id="EPE04034.1"/>
    </source>
</evidence>
<keyword evidence="1" id="KW-0812">Transmembrane</keyword>
<feature type="transmembrane region" description="Helical" evidence="1">
    <location>
        <begin position="463"/>
        <end position="487"/>
    </location>
</feature>
<dbReference type="SUPFAM" id="SSF53720">
    <property type="entry name" value="ALDH-like"/>
    <property type="match status" value="1"/>
</dbReference>
<dbReference type="eggNOG" id="KOG2456">
    <property type="taxonomic scope" value="Eukaryota"/>
</dbReference>
<accession>S3BRW1</accession>
<dbReference type="AlphaFoldDB" id="S3BRW1"/>
<dbReference type="OMA" id="CHNAFFR"/>
<keyword evidence="1" id="KW-0472">Membrane</keyword>
<dbReference type="InterPro" id="IPR016163">
    <property type="entry name" value="Ald_DH_C"/>
</dbReference>
<dbReference type="HOGENOM" id="CLU_023881_0_0_1"/>
<sequence length="497" mass="53521">MPSQSPQAAFPELYESFSDGRLTNVFYRREQLARLRQTLVESRQTILAAIVEDAPGITPAEAFVELYMTIAAIKQHHDSLKPSAERAEEYSIANGQDAPDSRGGVGVVAIVPQSHSLLYSVIIPLSAAIAAGNCVAVVLEKTLQTLPRLLETAIRASLDPDIFAIVPFGKIADVSGDGYIPVVQTGDSTFHDRPHALISHSTALSIAVVDRTADLETAAKALVNARMQFGGRSPYAPDVVLVNEFVKTDFVQAVVKHAIRYMAELNSGIYADSESKAIDRKPLPAQGKQPPKGIKIVTSGSNVSILDVIDRTSLAPIGKVLEPTLYIHAIRSLDDAIEVANDLTHGNAAAAFVFGDLPMCKYLLQFVGAQVGLANHFPRELLVGPVAPRGKQPVNLAIRYPTDLFSVTQPRFVHKTDLSRQVDRLLDSAPAAARAQEQSILLKDLGLEDRAPVRHIEGYFESAALVGLATIATPVLTGVGYLAVVGVRKVLAVAWRK</sequence>
<protein>
    <submittedName>
        <fullName evidence="2">Aldehyde dehydrogenase</fullName>
    </submittedName>
</protein>
<dbReference type="Gene3D" id="3.40.605.10">
    <property type="entry name" value="Aldehyde Dehydrogenase, Chain A, domain 1"/>
    <property type="match status" value="1"/>
</dbReference>
<proteinExistence type="predicted"/>
<reference evidence="2 3" key="1">
    <citation type="journal article" date="2013" name="BMC Genomics">
        <title>The genome and transcriptome of the pine saprophyte Ophiostoma piceae, and a comparison with the bark beetle-associated pine pathogen Grosmannia clavigera.</title>
        <authorList>
            <person name="Haridas S."/>
            <person name="Wang Y."/>
            <person name="Lim L."/>
            <person name="Massoumi Alamouti S."/>
            <person name="Jackman S."/>
            <person name="Docking R."/>
            <person name="Robertson G."/>
            <person name="Birol I."/>
            <person name="Bohlmann J."/>
            <person name="Breuil C."/>
        </authorList>
    </citation>
    <scope>NUCLEOTIDE SEQUENCE [LARGE SCALE GENOMIC DNA]</scope>
    <source>
        <strain evidence="2 3">UAMH 11346</strain>
    </source>
</reference>
<keyword evidence="3" id="KW-1185">Reference proteome</keyword>
<evidence type="ECO:0000256" key="1">
    <source>
        <dbReference type="SAM" id="Phobius"/>
    </source>
</evidence>